<dbReference type="AlphaFoldDB" id="A0A8B8ARR8"/>
<evidence type="ECO:0000313" key="3">
    <source>
        <dbReference type="RefSeq" id="XP_022294136.1"/>
    </source>
</evidence>
<keyword evidence="2" id="KW-1185">Reference proteome</keyword>
<feature type="chain" id="PRO_5044665895" evidence="1">
    <location>
        <begin position="27"/>
        <end position="168"/>
    </location>
</feature>
<evidence type="ECO:0000313" key="4">
    <source>
        <dbReference type="RefSeq" id="XP_022294137.1"/>
    </source>
</evidence>
<reference evidence="3 4" key="1">
    <citation type="submission" date="2025-04" db="UniProtKB">
        <authorList>
            <consortium name="RefSeq"/>
        </authorList>
    </citation>
    <scope>IDENTIFICATION</scope>
    <source>
        <tissue evidence="3 4">Whole sample</tissue>
    </source>
</reference>
<dbReference type="Gene3D" id="2.170.300.10">
    <property type="entry name" value="Tie2 ligand-binding domain superfamily"/>
    <property type="match status" value="1"/>
</dbReference>
<evidence type="ECO:0000313" key="2">
    <source>
        <dbReference type="Proteomes" id="UP000694844"/>
    </source>
</evidence>
<keyword evidence="1" id="KW-0732">Signal</keyword>
<dbReference type="RefSeq" id="XP_022294136.1">
    <property type="nucleotide sequence ID" value="XM_022438428.1"/>
</dbReference>
<evidence type="ECO:0000256" key="1">
    <source>
        <dbReference type="SAM" id="SignalP"/>
    </source>
</evidence>
<gene>
    <name evidence="3 4" type="primary">LOC111104458</name>
</gene>
<organism evidence="2 4">
    <name type="scientific">Crassostrea virginica</name>
    <name type="common">Eastern oyster</name>
    <dbReference type="NCBI Taxonomy" id="6565"/>
    <lineage>
        <taxon>Eukaryota</taxon>
        <taxon>Metazoa</taxon>
        <taxon>Spiralia</taxon>
        <taxon>Lophotrochozoa</taxon>
        <taxon>Mollusca</taxon>
        <taxon>Bivalvia</taxon>
        <taxon>Autobranchia</taxon>
        <taxon>Pteriomorphia</taxon>
        <taxon>Ostreida</taxon>
        <taxon>Ostreoidea</taxon>
        <taxon>Ostreidae</taxon>
        <taxon>Crassostrea</taxon>
    </lineage>
</organism>
<name>A0A8B8ARR8_CRAVI</name>
<dbReference type="Proteomes" id="UP000694844">
    <property type="component" value="Chromosome 7"/>
</dbReference>
<sequence>MKLRSIRSCSFALLFDLLSTLNFCASELTTTQEYSGCPLGYHGQDCKSACRYPNFGWYCQDKCNCDKRLCNFKTGCQGTTKYNNLNPTSSSTHGLSVTYRKQSQVFFTTISSKLNLKEIADNENVILVFMDSTAKRVVDTQTMDIIVKSIVNALKRCAVLIQAAQEPE</sequence>
<dbReference type="GeneID" id="111104458"/>
<feature type="signal peptide" evidence="1">
    <location>
        <begin position="1"/>
        <end position="26"/>
    </location>
</feature>
<dbReference type="KEGG" id="cvn:111104458"/>
<proteinExistence type="predicted"/>
<dbReference type="RefSeq" id="XP_022294137.1">
    <property type="nucleotide sequence ID" value="XM_022438429.1"/>
</dbReference>
<accession>A0A8B8ARR8</accession>
<protein>
    <submittedName>
        <fullName evidence="3 4">Uncharacterized protein LOC111104458</fullName>
    </submittedName>
</protein>